<dbReference type="InterPro" id="IPR001584">
    <property type="entry name" value="Integrase_cat-core"/>
</dbReference>
<dbReference type="PANTHER" id="PTHR47515:SF1">
    <property type="entry name" value="BLR2054 PROTEIN"/>
    <property type="match status" value="1"/>
</dbReference>
<reference evidence="2 3" key="1">
    <citation type="submission" date="2018-05" db="EMBL/GenBank/DDBJ databases">
        <title>Rhodobacteraceae gen. nov., sp. nov. isolated from sea water.</title>
        <authorList>
            <person name="Ren Y."/>
        </authorList>
    </citation>
    <scope>NUCLEOTIDE SEQUENCE [LARGE SCALE GENOMIC DNA]</scope>
    <source>
        <strain evidence="2 3">TG-679</strain>
    </source>
</reference>
<dbReference type="SUPFAM" id="SSF53098">
    <property type="entry name" value="Ribonuclease H-like"/>
    <property type="match status" value="1"/>
</dbReference>
<dbReference type="GO" id="GO:0015074">
    <property type="term" value="P:DNA integration"/>
    <property type="evidence" value="ECO:0007669"/>
    <property type="project" value="InterPro"/>
</dbReference>
<proteinExistence type="predicted"/>
<evidence type="ECO:0000313" key="3">
    <source>
        <dbReference type="Proteomes" id="UP000245680"/>
    </source>
</evidence>
<dbReference type="Proteomes" id="UP000245680">
    <property type="component" value="Unassembled WGS sequence"/>
</dbReference>
<organism evidence="2 3">
    <name type="scientific">Meridianimarinicoccus roseus</name>
    <dbReference type="NCBI Taxonomy" id="2072018"/>
    <lineage>
        <taxon>Bacteria</taxon>
        <taxon>Pseudomonadati</taxon>
        <taxon>Pseudomonadota</taxon>
        <taxon>Alphaproteobacteria</taxon>
        <taxon>Rhodobacterales</taxon>
        <taxon>Paracoccaceae</taxon>
        <taxon>Meridianimarinicoccus</taxon>
    </lineage>
</organism>
<dbReference type="Pfam" id="PF13683">
    <property type="entry name" value="rve_3"/>
    <property type="match status" value="1"/>
</dbReference>
<dbReference type="PANTHER" id="PTHR47515">
    <property type="entry name" value="LOW CALCIUM RESPONSE LOCUS PROTEIN T"/>
    <property type="match status" value="1"/>
</dbReference>
<protein>
    <recommendedName>
        <fullName evidence="1">Integrase catalytic domain-containing protein</fullName>
    </recommendedName>
</protein>
<name>A0A2V2LGS7_9RHOB</name>
<evidence type="ECO:0000259" key="1">
    <source>
        <dbReference type="Pfam" id="PF13683"/>
    </source>
</evidence>
<gene>
    <name evidence="2" type="ORF">DKT77_00025</name>
</gene>
<sequence>MVHLLPKTECLNAHWFMSLADAREEIGRWRHHYNTKRPHSALGYLSPTEFLMKTTAPALETLAVSTLPLNTQNQPEDSKSNRP</sequence>
<dbReference type="InterPro" id="IPR012337">
    <property type="entry name" value="RNaseH-like_sf"/>
</dbReference>
<dbReference type="EMBL" id="QGKU01000001">
    <property type="protein sequence ID" value="PWR04695.1"/>
    <property type="molecule type" value="Genomic_DNA"/>
</dbReference>
<comment type="caution">
    <text evidence="2">The sequence shown here is derived from an EMBL/GenBank/DDBJ whole genome shotgun (WGS) entry which is preliminary data.</text>
</comment>
<feature type="domain" description="Integrase catalytic" evidence="1">
    <location>
        <begin position="7"/>
        <end position="47"/>
    </location>
</feature>
<keyword evidence="3" id="KW-1185">Reference proteome</keyword>
<dbReference type="AlphaFoldDB" id="A0A2V2LGS7"/>
<evidence type="ECO:0000313" key="2">
    <source>
        <dbReference type="EMBL" id="PWR04695.1"/>
    </source>
</evidence>
<accession>A0A2V2LGS7</accession>